<dbReference type="GO" id="GO:0003677">
    <property type="term" value="F:DNA binding"/>
    <property type="evidence" value="ECO:0007669"/>
    <property type="project" value="UniProtKB-UniRule"/>
</dbReference>
<keyword evidence="2 4" id="KW-0238">DNA-binding</keyword>
<proteinExistence type="predicted"/>
<dbReference type="Pfam" id="PF17922">
    <property type="entry name" value="TetR_C_17"/>
    <property type="match status" value="1"/>
</dbReference>
<protein>
    <submittedName>
        <fullName evidence="6">TetR/AcrR family transcriptional regulator</fullName>
    </submittedName>
</protein>
<dbReference type="PANTHER" id="PTHR43479:SF11">
    <property type="entry name" value="ACREF_ENVCD OPERON REPRESSOR-RELATED"/>
    <property type="match status" value="1"/>
</dbReference>
<keyword evidence="1" id="KW-0805">Transcription regulation</keyword>
<dbReference type="InterPro" id="IPR036271">
    <property type="entry name" value="Tet_transcr_reg_TetR-rel_C_sf"/>
</dbReference>
<name>A0A7C5H8S4_UNCW3</name>
<evidence type="ECO:0000256" key="2">
    <source>
        <dbReference type="ARBA" id="ARBA00023125"/>
    </source>
</evidence>
<comment type="caution">
    <text evidence="6">The sequence shown here is derived from an EMBL/GenBank/DDBJ whole genome shotgun (WGS) entry which is preliminary data.</text>
</comment>
<keyword evidence="3" id="KW-0804">Transcription</keyword>
<dbReference type="Proteomes" id="UP000886110">
    <property type="component" value="Unassembled WGS sequence"/>
</dbReference>
<dbReference type="PANTHER" id="PTHR43479">
    <property type="entry name" value="ACREF/ENVCD OPERON REPRESSOR-RELATED"/>
    <property type="match status" value="1"/>
</dbReference>
<dbReference type="SUPFAM" id="SSF46689">
    <property type="entry name" value="Homeodomain-like"/>
    <property type="match status" value="1"/>
</dbReference>
<dbReference type="FunFam" id="1.10.10.60:FF:000141">
    <property type="entry name" value="TetR family transcriptional regulator"/>
    <property type="match status" value="1"/>
</dbReference>
<dbReference type="Gene3D" id="1.10.357.10">
    <property type="entry name" value="Tetracycline Repressor, domain 2"/>
    <property type="match status" value="1"/>
</dbReference>
<sequence length="200" mass="23748">MFDTKNNKNKRIKILEAALYLFSRKGYHRTRMREIAEHAGVGKGTIYEYFKSKEDLFTSLITYVLKVMDEYAFQEVKPDMKASLKIKALVTGYLELVENMPREAIMVMTEFWSEGIRNHIKFDFRDTYKKYLIITRKILEEGIKKGEFKETVNVDNLSRSFLAFMDGILLHAMVFRRKEIDMKRIAEDFLDAIFKGIRRR</sequence>
<dbReference type="Pfam" id="PF00440">
    <property type="entry name" value="TetR_N"/>
    <property type="match status" value="1"/>
</dbReference>
<dbReference type="InterPro" id="IPR050624">
    <property type="entry name" value="HTH-type_Tx_Regulator"/>
</dbReference>
<dbReference type="Gene3D" id="1.10.10.60">
    <property type="entry name" value="Homeodomain-like"/>
    <property type="match status" value="1"/>
</dbReference>
<dbReference type="AlphaFoldDB" id="A0A7C5H8S4"/>
<evidence type="ECO:0000259" key="5">
    <source>
        <dbReference type="PROSITE" id="PS50977"/>
    </source>
</evidence>
<feature type="domain" description="HTH tetR-type" evidence="5">
    <location>
        <begin position="8"/>
        <end position="68"/>
    </location>
</feature>
<dbReference type="InterPro" id="IPR009057">
    <property type="entry name" value="Homeodomain-like_sf"/>
</dbReference>
<evidence type="ECO:0000256" key="1">
    <source>
        <dbReference type="ARBA" id="ARBA00023015"/>
    </source>
</evidence>
<dbReference type="PRINTS" id="PR00455">
    <property type="entry name" value="HTHTETR"/>
</dbReference>
<dbReference type="InterPro" id="IPR001647">
    <property type="entry name" value="HTH_TetR"/>
</dbReference>
<evidence type="ECO:0000256" key="4">
    <source>
        <dbReference type="PROSITE-ProRule" id="PRU00335"/>
    </source>
</evidence>
<dbReference type="EMBL" id="DRTB01000078">
    <property type="protein sequence ID" value="HHE04648.1"/>
    <property type="molecule type" value="Genomic_DNA"/>
</dbReference>
<reference evidence="6" key="1">
    <citation type="journal article" date="2020" name="mSystems">
        <title>Genome- and Community-Level Interaction Insights into Carbon Utilization and Element Cycling Functions of Hydrothermarchaeota in Hydrothermal Sediment.</title>
        <authorList>
            <person name="Zhou Z."/>
            <person name="Liu Y."/>
            <person name="Xu W."/>
            <person name="Pan J."/>
            <person name="Luo Z.H."/>
            <person name="Li M."/>
        </authorList>
    </citation>
    <scope>NUCLEOTIDE SEQUENCE [LARGE SCALE GENOMIC DNA]</scope>
    <source>
        <strain evidence="6">HyVt-74</strain>
    </source>
</reference>
<accession>A0A7C5H8S4</accession>
<feature type="DNA-binding region" description="H-T-H motif" evidence="4">
    <location>
        <begin position="31"/>
        <end position="50"/>
    </location>
</feature>
<dbReference type="PROSITE" id="PS50977">
    <property type="entry name" value="HTH_TETR_2"/>
    <property type="match status" value="1"/>
</dbReference>
<evidence type="ECO:0000256" key="3">
    <source>
        <dbReference type="ARBA" id="ARBA00023163"/>
    </source>
</evidence>
<gene>
    <name evidence="6" type="ORF">ENL19_01140</name>
</gene>
<dbReference type="InterPro" id="IPR041612">
    <property type="entry name" value="YfiR_C"/>
</dbReference>
<evidence type="ECO:0000313" key="6">
    <source>
        <dbReference type="EMBL" id="HHE04648.1"/>
    </source>
</evidence>
<organism evidence="6">
    <name type="scientific">candidate division WOR-3 bacterium</name>
    <dbReference type="NCBI Taxonomy" id="2052148"/>
    <lineage>
        <taxon>Bacteria</taxon>
        <taxon>Bacteria division WOR-3</taxon>
    </lineage>
</organism>
<dbReference type="SUPFAM" id="SSF48498">
    <property type="entry name" value="Tetracyclin repressor-like, C-terminal domain"/>
    <property type="match status" value="1"/>
</dbReference>